<dbReference type="SUPFAM" id="SSF50465">
    <property type="entry name" value="EF-Tu/eEF-1alpha/eIF2-gamma C-terminal domain"/>
    <property type="match status" value="1"/>
</dbReference>
<dbReference type="FunFam" id="2.40.30.10:FF:000020">
    <property type="entry name" value="Translation elongation factor EF-1"/>
    <property type="match status" value="1"/>
</dbReference>
<organism evidence="14 15">
    <name type="scientific">Chytriomyces confervae</name>
    <dbReference type="NCBI Taxonomy" id="246404"/>
    <lineage>
        <taxon>Eukaryota</taxon>
        <taxon>Fungi</taxon>
        <taxon>Fungi incertae sedis</taxon>
        <taxon>Chytridiomycota</taxon>
        <taxon>Chytridiomycota incertae sedis</taxon>
        <taxon>Chytridiomycetes</taxon>
        <taxon>Chytridiales</taxon>
        <taxon>Chytriomycetaceae</taxon>
        <taxon>Chytriomyces</taxon>
    </lineage>
</organism>
<dbReference type="EMBL" id="QEAP01000829">
    <property type="protein sequence ID" value="TPX55837.1"/>
    <property type="molecule type" value="Genomic_DNA"/>
</dbReference>
<evidence type="ECO:0000259" key="12">
    <source>
        <dbReference type="PROSITE" id="PS50030"/>
    </source>
</evidence>
<comment type="similarity">
    <text evidence="2">Belongs to the TRAFAC class translation factor GTPase superfamily. Classic translation factor GTPase family. EF-Tu/EF-1A subfamily.</text>
</comment>
<evidence type="ECO:0000256" key="8">
    <source>
        <dbReference type="ARBA" id="ARBA00049117"/>
    </source>
</evidence>
<comment type="catalytic activity">
    <reaction evidence="8">
        <text>GTP + H2O = GDP + phosphate + H(+)</text>
        <dbReference type="Rhea" id="RHEA:19669"/>
        <dbReference type="ChEBI" id="CHEBI:15377"/>
        <dbReference type="ChEBI" id="CHEBI:15378"/>
        <dbReference type="ChEBI" id="CHEBI:37565"/>
        <dbReference type="ChEBI" id="CHEBI:43474"/>
        <dbReference type="ChEBI" id="CHEBI:58189"/>
    </reaction>
    <physiologicalReaction direction="left-to-right" evidence="8">
        <dbReference type="Rhea" id="RHEA:19670"/>
    </physiologicalReaction>
</comment>
<feature type="compositionally biased region" description="Low complexity" evidence="11">
    <location>
        <begin position="298"/>
        <end position="307"/>
    </location>
</feature>
<dbReference type="Pfam" id="PF03144">
    <property type="entry name" value="GTP_EFTU_D2"/>
    <property type="match status" value="1"/>
</dbReference>
<dbReference type="FunFam" id="2.40.30.10:FF:000070">
    <property type="entry name" value="Translation elongation factor EF-1 subunit"/>
    <property type="match status" value="1"/>
</dbReference>
<dbReference type="FunFam" id="3.40.50.300:FF:000204">
    <property type="entry name" value="Translation elongation factor Tu"/>
    <property type="match status" value="1"/>
</dbReference>
<dbReference type="GO" id="GO:0005829">
    <property type="term" value="C:cytosol"/>
    <property type="evidence" value="ECO:0007669"/>
    <property type="project" value="GOC"/>
</dbReference>
<keyword evidence="15" id="KW-1185">Reference proteome</keyword>
<dbReference type="GO" id="GO:0003924">
    <property type="term" value="F:GTPase activity"/>
    <property type="evidence" value="ECO:0007669"/>
    <property type="project" value="InterPro"/>
</dbReference>
<dbReference type="InterPro" id="IPR009060">
    <property type="entry name" value="UBA-like_sf"/>
</dbReference>
<comment type="subcellular location">
    <subcellularLocation>
        <location evidence="1">Cytoplasm</location>
    </subcellularLocation>
</comment>
<dbReference type="SMART" id="SM00165">
    <property type="entry name" value="UBA"/>
    <property type="match status" value="1"/>
</dbReference>
<feature type="compositionally biased region" description="Low complexity" evidence="11">
    <location>
        <begin position="317"/>
        <end position="328"/>
    </location>
</feature>
<feature type="compositionally biased region" description="Low complexity" evidence="11">
    <location>
        <begin position="417"/>
        <end position="426"/>
    </location>
</feature>
<dbReference type="InterPro" id="IPR009001">
    <property type="entry name" value="Transl_elong_EF1A/Init_IF2_C"/>
</dbReference>
<evidence type="ECO:0000313" key="15">
    <source>
        <dbReference type="Proteomes" id="UP000320333"/>
    </source>
</evidence>
<dbReference type="PROSITE" id="PS50030">
    <property type="entry name" value="UBA"/>
    <property type="match status" value="1"/>
</dbReference>
<dbReference type="InterPro" id="IPR050100">
    <property type="entry name" value="TRAFAC_GTPase_members"/>
</dbReference>
<dbReference type="GO" id="GO:0002184">
    <property type="term" value="P:cytoplasmic translational termination"/>
    <property type="evidence" value="ECO:0007669"/>
    <property type="project" value="UniProtKB-ARBA"/>
</dbReference>
<dbReference type="OrthoDB" id="342024at2759"/>
<feature type="region of interest" description="Disordered" evidence="11">
    <location>
        <begin position="265"/>
        <end position="284"/>
    </location>
</feature>
<keyword evidence="7" id="KW-0342">GTP-binding</keyword>
<proteinExistence type="inferred from homology"/>
<dbReference type="PRINTS" id="PR00315">
    <property type="entry name" value="ELONGATNFCT"/>
</dbReference>
<name>A0A507DXC9_9FUNG</name>
<evidence type="ECO:0000256" key="10">
    <source>
        <dbReference type="ARBA" id="ARBA00074866"/>
    </source>
</evidence>
<feature type="region of interest" description="Disordered" evidence="11">
    <location>
        <begin position="1"/>
        <end position="39"/>
    </location>
</feature>
<feature type="region of interest" description="Disordered" evidence="11">
    <location>
        <begin position="405"/>
        <end position="495"/>
    </location>
</feature>
<dbReference type="Proteomes" id="UP000320333">
    <property type="component" value="Unassembled WGS sequence"/>
</dbReference>
<gene>
    <name evidence="14" type="ORF">CcCBS67573_g09421</name>
</gene>
<evidence type="ECO:0000256" key="5">
    <source>
        <dbReference type="ARBA" id="ARBA00022801"/>
    </source>
</evidence>
<dbReference type="Pfam" id="PF22594">
    <property type="entry name" value="GTP-eEF1A_C"/>
    <property type="match status" value="1"/>
</dbReference>
<evidence type="ECO:0000259" key="13">
    <source>
        <dbReference type="PROSITE" id="PS51722"/>
    </source>
</evidence>
<dbReference type="InterPro" id="IPR054696">
    <property type="entry name" value="GTP-eEF1A_C"/>
</dbReference>
<dbReference type="CDD" id="cd16267">
    <property type="entry name" value="HBS1-like_II"/>
    <property type="match status" value="1"/>
</dbReference>
<feature type="compositionally biased region" description="Low complexity" evidence="11">
    <location>
        <begin position="211"/>
        <end position="222"/>
    </location>
</feature>
<dbReference type="InterPro" id="IPR027417">
    <property type="entry name" value="P-loop_NTPase"/>
</dbReference>
<dbReference type="SUPFAM" id="SSF46934">
    <property type="entry name" value="UBA-like"/>
    <property type="match status" value="1"/>
</dbReference>
<dbReference type="GO" id="GO:1990533">
    <property type="term" value="C:Dom34-Hbs1 complex"/>
    <property type="evidence" value="ECO:0007669"/>
    <property type="project" value="UniProtKB-ARBA"/>
</dbReference>
<dbReference type="SUPFAM" id="SSF52540">
    <property type="entry name" value="P-loop containing nucleoside triphosphate hydrolases"/>
    <property type="match status" value="1"/>
</dbReference>
<feature type="compositionally biased region" description="Polar residues" evidence="11">
    <location>
        <begin position="192"/>
        <end position="203"/>
    </location>
</feature>
<dbReference type="STRING" id="246404.A0A507DXC9"/>
<keyword evidence="3" id="KW-0963">Cytoplasm</keyword>
<dbReference type="InterPro" id="IPR000795">
    <property type="entry name" value="T_Tr_GTP-bd_dom"/>
</dbReference>
<accession>A0A507DXC9</accession>
<evidence type="ECO:0000256" key="1">
    <source>
        <dbReference type="ARBA" id="ARBA00004496"/>
    </source>
</evidence>
<reference evidence="14 15" key="1">
    <citation type="journal article" date="2019" name="Sci. Rep.">
        <title>Comparative genomics of chytrid fungi reveal insights into the obligate biotrophic and pathogenic lifestyle of Synchytrium endobioticum.</title>
        <authorList>
            <person name="van de Vossenberg B.T.L.H."/>
            <person name="Warris S."/>
            <person name="Nguyen H.D.T."/>
            <person name="van Gent-Pelzer M.P.E."/>
            <person name="Joly D.L."/>
            <person name="van de Geest H.C."/>
            <person name="Bonants P.J.M."/>
            <person name="Smith D.S."/>
            <person name="Levesque C.A."/>
            <person name="van der Lee T.A.J."/>
        </authorList>
    </citation>
    <scope>NUCLEOTIDE SEQUENCE [LARGE SCALE GENOMIC DNA]</scope>
    <source>
        <strain evidence="14 15">CBS 675.73</strain>
    </source>
</reference>
<dbReference type="PANTHER" id="PTHR23115">
    <property type="entry name" value="TRANSLATION FACTOR"/>
    <property type="match status" value="1"/>
</dbReference>
<evidence type="ECO:0000256" key="11">
    <source>
        <dbReference type="SAM" id="MobiDB-lite"/>
    </source>
</evidence>
<dbReference type="PROSITE" id="PS51722">
    <property type="entry name" value="G_TR_2"/>
    <property type="match status" value="1"/>
</dbReference>
<evidence type="ECO:0000256" key="9">
    <source>
        <dbReference type="ARBA" id="ARBA00063537"/>
    </source>
</evidence>
<evidence type="ECO:0000256" key="2">
    <source>
        <dbReference type="ARBA" id="ARBA00007249"/>
    </source>
</evidence>
<sequence>MSRHRHVRNMVLNEDYDDDEDDDYFDEDQEYQQDEDMDDLEDEKVVAYVAPSKGSKETVAAADIRSVQAVVGSGYSVDAVRQALSKAGGNVESAVNNLLENLTDASEKPMDASDISATLTAKPSTPTLSSLSSLSVKRPVSATTNTLGKIQPSGMTLASLSGGSLKSAAIANPSLSLSLNSSNSEKKKPMLSTPSSISNSTAPKLSLGQMSAKQSLPPSSSSNNVISNALSAMSLAPSLTSRANLLVPKTASSNVTLSTLSALSQSKNSNLQPSKLPMAGTPASTFSKLPTQIAGLKQQRQQQQRQQSKPDPTMNRSTVRSDVQSSSSSAVAAPASSLALFWASTNSHSTLPFTHSHFSSPSSFAHKVSFMLSNPFLELDAGVVGGRFDFTTPSPDDVVRAARAGKPAPSITLNPAKSQPQPKSKSISLTQSMKSISIATTPTLKTPTNHASPSRTSNSPTIRSRSQSPAGSTTSSQAPISNVSIKPAPQPSVAKGKRINVVQEYAKRNLEKSSLNLVVVGHVDAGKSTLMGHLLYLLGEVNERTMKKYERDAEKMKKGSFCFAWVLDETEEERSRGVTIDVGMSYFETQLHRFTILDAPGHRDFVPNMISGASQADVALLVIDSGTGEFEVGFELGGQTREHALLVRSLGVAQLVVAVNKLDTVECNMHWSESRFYEIKEKLTFFLLGAGFKKDKLTFVPCSGFTGENMIECKSQELLAWYEGPTLRECLDALQPPVRPLDKPFRLPVTDYFKGGSTAGGGGSLSVSGRIEAGTLQIGDAVTIMPLGEHGVVKAIESNNEAIKWAVAGDNVVITLNGIDVQQISIGNVLCAPQSLVPVADVFQVKIVTFDIAIPLTLGVPIVLHHQSASTPGIISKLVSILNKASGEVIKKNPRALPKNVTAIVDIKLDKPICVELAKESRELGRVMIRSGATVVAAGIVTEIVNRVK</sequence>
<dbReference type="GO" id="GO:0005525">
    <property type="term" value="F:GTP binding"/>
    <property type="evidence" value="ECO:0007669"/>
    <property type="project" value="UniProtKB-KW"/>
</dbReference>
<dbReference type="InterPro" id="IPR004161">
    <property type="entry name" value="EFTu-like_2"/>
</dbReference>
<evidence type="ECO:0000313" key="14">
    <source>
        <dbReference type="EMBL" id="TPX55837.1"/>
    </source>
</evidence>
<comment type="subunit">
    <text evidence="9">Component of the Dom34-Hbs1 complex, also named Pelota-HBS1L complex, composed of dom34 and hbs1.</text>
</comment>
<evidence type="ECO:0000256" key="6">
    <source>
        <dbReference type="ARBA" id="ARBA00022917"/>
    </source>
</evidence>
<evidence type="ECO:0000256" key="3">
    <source>
        <dbReference type="ARBA" id="ARBA00022490"/>
    </source>
</evidence>
<dbReference type="AlphaFoldDB" id="A0A507DXC9"/>
<keyword evidence="4" id="KW-0547">Nucleotide-binding</keyword>
<dbReference type="CDD" id="cd01883">
    <property type="entry name" value="EF1_alpha"/>
    <property type="match status" value="1"/>
</dbReference>
<dbReference type="CDD" id="cd04093">
    <property type="entry name" value="HBS1_C_III"/>
    <property type="match status" value="1"/>
</dbReference>
<feature type="domain" description="Tr-type G" evidence="13">
    <location>
        <begin position="512"/>
        <end position="741"/>
    </location>
</feature>
<feature type="domain" description="UBA" evidence="12">
    <location>
        <begin position="61"/>
        <end position="101"/>
    </location>
</feature>
<protein>
    <recommendedName>
        <fullName evidence="10">Elongation factor 1 alpha-like protein</fullName>
    </recommendedName>
</protein>
<dbReference type="Gene3D" id="2.40.30.10">
    <property type="entry name" value="Translation factors"/>
    <property type="match status" value="2"/>
</dbReference>
<dbReference type="Gene3D" id="1.10.8.10">
    <property type="entry name" value="DNA helicase RuvA subunit, C-terminal domain"/>
    <property type="match status" value="1"/>
</dbReference>
<keyword evidence="5" id="KW-0378">Hydrolase</keyword>
<dbReference type="SUPFAM" id="SSF50447">
    <property type="entry name" value="Translation proteins"/>
    <property type="match status" value="1"/>
</dbReference>
<dbReference type="InterPro" id="IPR015940">
    <property type="entry name" value="UBA"/>
</dbReference>
<feature type="compositionally biased region" description="Polar residues" evidence="11">
    <location>
        <begin position="427"/>
        <end position="484"/>
    </location>
</feature>
<evidence type="ECO:0000256" key="4">
    <source>
        <dbReference type="ARBA" id="ARBA00022741"/>
    </source>
</evidence>
<feature type="compositionally biased region" description="Acidic residues" evidence="11">
    <location>
        <begin position="14"/>
        <end position="39"/>
    </location>
</feature>
<evidence type="ECO:0000256" key="7">
    <source>
        <dbReference type="ARBA" id="ARBA00023134"/>
    </source>
</evidence>
<dbReference type="InterPro" id="IPR009000">
    <property type="entry name" value="Transl_B-barrel_sf"/>
</dbReference>
<comment type="caution">
    <text evidence="14">The sequence shown here is derived from an EMBL/GenBank/DDBJ whole genome shotgun (WGS) entry which is preliminary data.</text>
</comment>
<dbReference type="Pfam" id="PF00009">
    <property type="entry name" value="GTP_EFTU"/>
    <property type="match status" value="1"/>
</dbReference>
<feature type="region of interest" description="Disordered" evidence="11">
    <location>
        <begin position="177"/>
        <end position="222"/>
    </location>
</feature>
<feature type="region of interest" description="Disordered" evidence="11">
    <location>
        <begin position="294"/>
        <end position="328"/>
    </location>
</feature>
<keyword evidence="6" id="KW-0648">Protein biosynthesis</keyword>
<dbReference type="Gene3D" id="3.40.50.300">
    <property type="entry name" value="P-loop containing nucleotide triphosphate hydrolases"/>
    <property type="match status" value="1"/>
</dbReference>